<evidence type="ECO:0000313" key="4">
    <source>
        <dbReference type="Proteomes" id="UP000007110"/>
    </source>
</evidence>
<dbReference type="PANTHER" id="PTHR22802:SF463">
    <property type="entry name" value="C-TYPE LECTIN DOMAIN-CONTAINING PROTEIN"/>
    <property type="match status" value="1"/>
</dbReference>
<keyword evidence="4" id="KW-1185">Reference proteome</keyword>
<keyword evidence="1" id="KW-1015">Disulfide bond</keyword>
<dbReference type="Pfam" id="PF00059">
    <property type="entry name" value="Lectin_C"/>
    <property type="match status" value="2"/>
</dbReference>
<dbReference type="GO" id="GO:0038187">
    <property type="term" value="F:pattern recognition receptor activity"/>
    <property type="evidence" value="ECO:0000318"/>
    <property type="project" value="GO_Central"/>
</dbReference>
<dbReference type="GO" id="GO:0006955">
    <property type="term" value="P:immune response"/>
    <property type="evidence" value="ECO:0000318"/>
    <property type="project" value="GO_Central"/>
</dbReference>
<dbReference type="InterPro" id="IPR051004">
    <property type="entry name" value="DC-SIGN_domain-containing"/>
</dbReference>
<dbReference type="PROSITE" id="PS00615">
    <property type="entry name" value="C_TYPE_LECTIN_1"/>
    <property type="match status" value="2"/>
</dbReference>
<evidence type="ECO:0000259" key="2">
    <source>
        <dbReference type="PROSITE" id="PS50041"/>
    </source>
</evidence>
<dbReference type="SUPFAM" id="SSF56436">
    <property type="entry name" value="C-type lectin-like"/>
    <property type="match status" value="2"/>
</dbReference>
<dbReference type="InterPro" id="IPR018378">
    <property type="entry name" value="C-type_lectin_CS"/>
</dbReference>
<dbReference type="InterPro" id="IPR016186">
    <property type="entry name" value="C-type_lectin-like/link_sf"/>
</dbReference>
<feature type="domain" description="C-type lectin" evidence="2">
    <location>
        <begin position="67"/>
        <end position="176"/>
    </location>
</feature>
<dbReference type="GO" id="GO:0009897">
    <property type="term" value="C:external side of plasma membrane"/>
    <property type="evidence" value="ECO:0000318"/>
    <property type="project" value="GO_Central"/>
</dbReference>
<dbReference type="PROSITE" id="PS50041">
    <property type="entry name" value="C_TYPE_LECTIN_2"/>
    <property type="match status" value="2"/>
</dbReference>
<name>A0A7M7PMS6_STRPU</name>
<dbReference type="AlphaFoldDB" id="A0A7M7PMS6"/>
<dbReference type="CDD" id="cd00037">
    <property type="entry name" value="CLECT"/>
    <property type="match status" value="1"/>
</dbReference>
<proteinExistence type="predicted"/>
<dbReference type="OrthoDB" id="6133475at2759"/>
<dbReference type="KEGG" id="spu:115929055"/>
<sequence>MTWIDGSSVDYNNFYHNKFVAVFNDGGICFRMHEGQWYDASCSASFYFICEDEIEDSAACSVGHTDNGGSCYYFSQSKSNFGSSKSSCDDLGMHLVYIGSEDEQDFIVNSLPVENEDNWLGLSSVTWLDGSSLTYSNFADDSKILDEGGLCFFMIPDMSYQWFDRDCNLEKNYICEKEGDNKQSSINNTNITCIININNRARINRWGFAYFYDYTSLLSSGQR</sequence>
<dbReference type="GeneID" id="115929055"/>
<dbReference type="InterPro" id="IPR001304">
    <property type="entry name" value="C-type_lectin-like"/>
</dbReference>
<protein>
    <recommendedName>
        <fullName evidence="2">C-type lectin domain-containing protein</fullName>
    </recommendedName>
</protein>
<dbReference type="InParanoid" id="A0A7M7PMS6"/>
<dbReference type="Gene3D" id="3.10.100.10">
    <property type="entry name" value="Mannose-Binding Protein A, subunit A"/>
    <property type="match status" value="2"/>
</dbReference>
<feature type="domain" description="C-type lectin" evidence="2">
    <location>
        <begin position="1"/>
        <end position="51"/>
    </location>
</feature>
<dbReference type="SMART" id="SM00034">
    <property type="entry name" value="CLECT"/>
    <property type="match status" value="1"/>
</dbReference>
<reference evidence="3" key="2">
    <citation type="submission" date="2021-01" db="UniProtKB">
        <authorList>
            <consortium name="EnsemblMetazoa"/>
        </authorList>
    </citation>
    <scope>IDENTIFICATION</scope>
</reference>
<reference evidence="4" key="1">
    <citation type="submission" date="2015-02" db="EMBL/GenBank/DDBJ databases">
        <title>Genome sequencing for Strongylocentrotus purpuratus.</title>
        <authorList>
            <person name="Murali S."/>
            <person name="Liu Y."/>
            <person name="Vee V."/>
            <person name="English A."/>
            <person name="Wang M."/>
            <person name="Skinner E."/>
            <person name="Han Y."/>
            <person name="Muzny D.M."/>
            <person name="Worley K.C."/>
            <person name="Gibbs R.A."/>
        </authorList>
    </citation>
    <scope>NUCLEOTIDE SEQUENCE</scope>
</reference>
<dbReference type="GO" id="GO:0030246">
    <property type="term" value="F:carbohydrate binding"/>
    <property type="evidence" value="ECO:0000318"/>
    <property type="project" value="GO_Central"/>
</dbReference>
<dbReference type="EnsemblMetazoa" id="XM_030997177">
    <property type="protein sequence ID" value="XP_030853037"/>
    <property type="gene ID" value="LOC115929055"/>
</dbReference>
<evidence type="ECO:0000256" key="1">
    <source>
        <dbReference type="ARBA" id="ARBA00023157"/>
    </source>
</evidence>
<evidence type="ECO:0000313" key="3">
    <source>
        <dbReference type="EnsemblMetazoa" id="XP_030853037"/>
    </source>
</evidence>
<dbReference type="InterPro" id="IPR016187">
    <property type="entry name" value="CTDL_fold"/>
</dbReference>
<accession>A0A7M7PMS6</accession>
<organism evidence="3 4">
    <name type="scientific">Strongylocentrotus purpuratus</name>
    <name type="common">Purple sea urchin</name>
    <dbReference type="NCBI Taxonomy" id="7668"/>
    <lineage>
        <taxon>Eukaryota</taxon>
        <taxon>Metazoa</taxon>
        <taxon>Echinodermata</taxon>
        <taxon>Eleutherozoa</taxon>
        <taxon>Echinozoa</taxon>
        <taxon>Echinoidea</taxon>
        <taxon>Euechinoidea</taxon>
        <taxon>Echinacea</taxon>
        <taxon>Camarodonta</taxon>
        <taxon>Echinidea</taxon>
        <taxon>Strongylocentrotidae</taxon>
        <taxon>Strongylocentrotus</taxon>
    </lineage>
</organism>
<dbReference type="Proteomes" id="UP000007110">
    <property type="component" value="Unassembled WGS sequence"/>
</dbReference>
<dbReference type="PANTHER" id="PTHR22802">
    <property type="entry name" value="C-TYPE LECTIN SUPERFAMILY MEMBER"/>
    <property type="match status" value="1"/>
</dbReference>
<dbReference type="RefSeq" id="XP_030853037.1">
    <property type="nucleotide sequence ID" value="XM_030997177.1"/>
</dbReference>